<dbReference type="EMBL" id="QXXA01000013">
    <property type="protein sequence ID" value="NBI07620.1"/>
    <property type="molecule type" value="Genomic_DNA"/>
</dbReference>
<comment type="caution">
    <text evidence="1">The sequence shown here is derived from an EMBL/GenBank/DDBJ whole genome shotgun (WGS) entry which is preliminary data.</text>
</comment>
<name>A0A845QZM3_9CLOT</name>
<dbReference type="Proteomes" id="UP000467132">
    <property type="component" value="Unassembled WGS sequence"/>
</dbReference>
<dbReference type="RefSeq" id="WP_160198090.1">
    <property type="nucleotide sequence ID" value="NZ_QXXA01000013.1"/>
</dbReference>
<dbReference type="AlphaFoldDB" id="A0A845QZM3"/>
<organism evidence="1 2">
    <name type="scientific">Senegalia massiliensis</name>
    <dbReference type="NCBI Taxonomy" id="1720316"/>
    <lineage>
        <taxon>Bacteria</taxon>
        <taxon>Bacillati</taxon>
        <taxon>Bacillota</taxon>
        <taxon>Clostridia</taxon>
        <taxon>Eubacteriales</taxon>
        <taxon>Clostridiaceae</taxon>
        <taxon>Senegalia</taxon>
    </lineage>
</organism>
<reference evidence="1 2" key="1">
    <citation type="submission" date="2018-08" db="EMBL/GenBank/DDBJ databases">
        <title>Murine metabolic-syndrome-specific gut microbial biobank.</title>
        <authorList>
            <person name="Liu C."/>
        </authorList>
    </citation>
    <scope>NUCLEOTIDE SEQUENCE [LARGE SCALE GENOMIC DNA]</scope>
    <source>
        <strain evidence="1 2">583</strain>
    </source>
</reference>
<gene>
    <name evidence="1" type="ORF">D3Z33_12230</name>
</gene>
<accession>A0A845QZM3</accession>
<proteinExistence type="predicted"/>
<keyword evidence="2" id="KW-1185">Reference proteome</keyword>
<sequence length="175" mass="20651">MYREYNPEVSKEKIFNDYIYLSISKNEVENEDFTKVDKVFKILDECRFRSRGKLTIGFEGYIREIEEVYEIEEIRNYVSTMFSKYPYMFYYITSEELNNAIILSCIADVRLIYKGEKKAITELKPSENPTSVGLDIKLTKELKEKIIVSICKYAEKVGDTPENTEEHLLKLFPSK</sequence>
<protein>
    <submittedName>
        <fullName evidence="1">Uncharacterized protein</fullName>
    </submittedName>
</protein>
<evidence type="ECO:0000313" key="1">
    <source>
        <dbReference type="EMBL" id="NBI07620.1"/>
    </source>
</evidence>
<evidence type="ECO:0000313" key="2">
    <source>
        <dbReference type="Proteomes" id="UP000467132"/>
    </source>
</evidence>